<reference evidence="2 3" key="1">
    <citation type="submission" date="2023-03" db="EMBL/GenBank/DDBJ databases">
        <title>Bacillus Genome Sequencing.</title>
        <authorList>
            <person name="Dunlap C."/>
        </authorList>
    </citation>
    <scope>NUCLEOTIDE SEQUENCE [LARGE SCALE GENOMIC DNA]</scope>
    <source>
        <strain evidence="2 3">BD-525</strain>
    </source>
</reference>
<evidence type="ECO:0000313" key="3">
    <source>
        <dbReference type="Proteomes" id="UP001344632"/>
    </source>
</evidence>
<evidence type="ECO:0000313" key="2">
    <source>
        <dbReference type="EMBL" id="MEC0238372.1"/>
    </source>
</evidence>
<name>A0ABU6GJM1_9BACL</name>
<proteinExistence type="predicted"/>
<evidence type="ECO:0000256" key="1">
    <source>
        <dbReference type="SAM" id="Coils"/>
    </source>
</evidence>
<dbReference type="EMBL" id="JARLKZ010000001">
    <property type="protein sequence ID" value="MEC0238372.1"/>
    <property type="molecule type" value="Genomic_DNA"/>
</dbReference>
<dbReference type="Proteomes" id="UP001344632">
    <property type="component" value="Unassembled WGS sequence"/>
</dbReference>
<sequence length="253" mass="29578">MKYISINEHAYCLMRVIHAIEFEEISQENFQNITEWLNMAAGVEQINIITERYDSSIYMCGTALEYSIEKSKLWSKLCSELVTFNFIWGSIESLILKFVTKNSKDSTTYLGRKFISNNYKGPTIKGFIETYNNLYSMLRKELSEQELKNIEREHHAAKGLFLVSKLRNRFAHGSRLLPLPEDWSEGLTRDVDIIQQSSRIVLFSIQMLLIAKYGLRGYRIEDPVLFDFEQIEESVDLDALIKNLHFEDYDARV</sequence>
<keyword evidence="3" id="KW-1185">Reference proteome</keyword>
<organism evidence="2 3">
    <name type="scientific">Paenibacillus dokdonensis</name>
    <dbReference type="NCBI Taxonomy" id="2567944"/>
    <lineage>
        <taxon>Bacteria</taxon>
        <taxon>Bacillati</taxon>
        <taxon>Bacillota</taxon>
        <taxon>Bacilli</taxon>
        <taxon>Bacillales</taxon>
        <taxon>Paenibacillaceae</taxon>
        <taxon>Paenibacillus</taxon>
    </lineage>
</organism>
<keyword evidence="1" id="KW-0175">Coiled coil</keyword>
<gene>
    <name evidence="2" type="ORF">P4H66_00610</name>
</gene>
<comment type="caution">
    <text evidence="2">The sequence shown here is derived from an EMBL/GenBank/DDBJ whole genome shotgun (WGS) entry which is preliminary data.</text>
</comment>
<accession>A0ABU6GJM1</accession>
<protein>
    <recommendedName>
        <fullName evidence="4">MAE-28990/MAE-18760-like HEPN domain-containing protein</fullName>
    </recommendedName>
</protein>
<dbReference type="RefSeq" id="WP_326084863.1">
    <property type="nucleotide sequence ID" value="NZ_JARLKZ010000001.1"/>
</dbReference>
<evidence type="ECO:0008006" key="4">
    <source>
        <dbReference type="Google" id="ProtNLM"/>
    </source>
</evidence>
<feature type="coiled-coil region" evidence="1">
    <location>
        <begin position="128"/>
        <end position="160"/>
    </location>
</feature>